<gene>
    <name evidence="1" type="ORF">V1525DRAFT_414148</name>
</gene>
<comment type="caution">
    <text evidence="1">The sequence shown here is derived from an EMBL/GenBank/DDBJ whole genome shotgun (WGS) entry which is preliminary data.</text>
</comment>
<dbReference type="EMBL" id="MU971516">
    <property type="protein sequence ID" value="KAK9234105.1"/>
    <property type="molecule type" value="Genomic_DNA"/>
</dbReference>
<proteinExistence type="predicted"/>
<dbReference type="Proteomes" id="UP001433508">
    <property type="component" value="Unassembled WGS sequence"/>
</dbReference>
<evidence type="ECO:0000313" key="2">
    <source>
        <dbReference type="Proteomes" id="UP001433508"/>
    </source>
</evidence>
<accession>A0ACC3SR45</accession>
<reference evidence="2" key="1">
    <citation type="journal article" date="2024" name="Front. Bioeng. Biotechnol.">
        <title>Genome-scale model development and genomic sequencing of the oleaginous clade Lipomyces.</title>
        <authorList>
            <person name="Czajka J.J."/>
            <person name="Han Y."/>
            <person name="Kim J."/>
            <person name="Mondo S.J."/>
            <person name="Hofstad B.A."/>
            <person name="Robles A."/>
            <person name="Haridas S."/>
            <person name="Riley R."/>
            <person name="LaButti K."/>
            <person name="Pangilinan J."/>
            <person name="Andreopoulos W."/>
            <person name="Lipzen A."/>
            <person name="Yan J."/>
            <person name="Wang M."/>
            <person name="Ng V."/>
            <person name="Grigoriev I.V."/>
            <person name="Spatafora J.W."/>
            <person name="Magnuson J.K."/>
            <person name="Baker S.E."/>
            <person name="Pomraning K.R."/>
        </authorList>
    </citation>
    <scope>NUCLEOTIDE SEQUENCE [LARGE SCALE GENOMIC DNA]</scope>
    <source>
        <strain evidence="2">CBS 7786</strain>
    </source>
</reference>
<keyword evidence="2" id="KW-1185">Reference proteome</keyword>
<protein>
    <submittedName>
        <fullName evidence="1">Uncharacterized protein</fullName>
    </submittedName>
</protein>
<sequence length="161" mass="18277">MSITIRIQKYLHVRNSRRSQIVLAEIEKSSIACCPVDMQVVAKFFDPLFVSVDELPSDDAPAIFRRIVALRCWERESAAYFSLTSLQGTAVPKFYGQLACQFPYREPDSDQTVGVVLMEYIDGWPLSLYSAGELTESQARWIMEQIESIVHQIHSYGNGAH</sequence>
<name>A0ACC3SR45_LIPKO</name>
<organism evidence="1 2">
    <name type="scientific">Lipomyces kononenkoae</name>
    <name type="common">Yeast</name>
    <dbReference type="NCBI Taxonomy" id="34357"/>
    <lineage>
        <taxon>Eukaryota</taxon>
        <taxon>Fungi</taxon>
        <taxon>Dikarya</taxon>
        <taxon>Ascomycota</taxon>
        <taxon>Saccharomycotina</taxon>
        <taxon>Lipomycetes</taxon>
        <taxon>Lipomycetales</taxon>
        <taxon>Lipomycetaceae</taxon>
        <taxon>Lipomyces</taxon>
    </lineage>
</organism>
<evidence type="ECO:0000313" key="1">
    <source>
        <dbReference type="EMBL" id="KAK9234105.1"/>
    </source>
</evidence>